<name>A0A938X4R9_9CLOT</name>
<dbReference type="InterPro" id="IPR013325">
    <property type="entry name" value="RNA_pol_sigma_r2"/>
</dbReference>
<reference evidence="2" key="1">
    <citation type="submission" date="2020-08" db="EMBL/GenBank/DDBJ databases">
        <authorList>
            <person name="Cejkova D."/>
            <person name="Kubasova T."/>
            <person name="Jahodarova E."/>
            <person name="Rychlik I."/>
        </authorList>
    </citation>
    <scope>NUCLEOTIDE SEQUENCE</scope>
    <source>
        <strain evidence="2">An420c</strain>
    </source>
</reference>
<keyword evidence="3" id="KW-1185">Reference proteome</keyword>
<feature type="domain" description="RNA polymerase sigma-70 region 2" evidence="1">
    <location>
        <begin position="24"/>
        <end position="80"/>
    </location>
</feature>
<dbReference type="InterPro" id="IPR007627">
    <property type="entry name" value="RNA_pol_sigma70_r2"/>
</dbReference>
<dbReference type="Pfam" id="PF04542">
    <property type="entry name" value="Sigma70_r2"/>
    <property type="match status" value="1"/>
</dbReference>
<dbReference type="EMBL" id="JACJLV010000039">
    <property type="protein sequence ID" value="MBM6827519.1"/>
    <property type="molecule type" value="Genomic_DNA"/>
</dbReference>
<accession>A0A938X4R9</accession>
<protein>
    <submittedName>
        <fullName evidence="2">Sigma-70 family RNA polymerase sigma factor</fullName>
    </submittedName>
</protein>
<dbReference type="RefSeq" id="WP_204909523.1">
    <property type="nucleotide sequence ID" value="NZ_JACJLV010000039.1"/>
</dbReference>
<dbReference type="GO" id="GO:0006352">
    <property type="term" value="P:DNA-templated transcription initiation"/>
    <property type="evidence" value="ECO:0007669"/>
    <property type="project" value="InterPro"/>
</dbReference>
<dbReference type="Proteomes" id="UP000713880">
    <property type="component" value="Unassembled WGS sequence"/>
</dbReference>
<reference evidence="2" key="2">
    <citation type="journal article" date="2021" name="Sci. Rep.">
        <title>The distribution of antibiotic resistance genes in chicken gut microbiota commensals.</title>
        <authorList>
            <person name="Juricova H."/>
            <person name="Matiasovicova J."/>
            <person name="Kubasova T."/>
            <person name="Cejkova D."/>
            <person name="Rychlik I."/>
        </authorList>
    </citation>
    <scope>NUCLEOTIDE SEQUENCE</scope>
    <source>
        <strain evidence="2">An420c</strain>
    </source>
</reference>
<dbReference type="Gene3D" id="1.10.1740.10">
    <property type="match status" value="1"/>
</dbReference>
<proteinExistence type="predicted"/>
<dbReference type="GO" id="GO:0003700">
    <property type="term" value="F:DNA-binding transcription factor activity"/>
    <property type="evidence" value="ECO:0007669"/>
    <property type="project" value="InterPro"/>
</dbReference>
<evidence type="ECO:0000313" key="2">
    <source>
        <dbReference type="EMBL" id="MBM6827519.1"/>
    </source>
</evidence>
<dbReference type="SUPFAM" id="SSF88946">
    <property type="entry name" value="Sigma2 domain of RNA polymerase sigma factors"/>
    <property type="match status" value="1"/>
</dbReference>
<evidence type="ECO:0000313" key="3">
    <source>
        <dbReference type="Proteomes" id="UP000713880"/>
    </source>
</evidence>
<dbReference type="AlphaFoldDB" id="A0A938X4R9"/>
<sequence length="183" mass="20832">MAKYSLMPDQQKLVEEHLYLVEIAVKQYIHAFGRTPGIEWDDLYQTGCLALCNAAHCYNPEFPFPPYAVKAIRNALHDYCWSTVQYHKLLCPLDDTPEPQDTVAVEPFTVIQGTQIAEILQQRQRDSKGVVQKGIYSLMKKSEGYNSVDISKDFGVSPNSVRAWMSLAAKYLREDTELNQLLA</sequence>
<organism evidence="2 3">
    <name type="scientific">Mordavella massiliensis</name>
    <dbReference type="NCBI Taxonomy" id="1871024"/>
    <lineage>
        <taxon>Bacteria</taxon>
        <taxon>Bacillati</taxon>
        <taxon>Bacillota</taxon>
        <taxon>Clostridia</taxon>
        <taxon>Eubacteriales</taxon>
        <taxon>Clostridiaceae</taxon>
        <taxon>Mordavella</taxon>
    </lineage>
</organism>
<evidence type="ECO:0000259" key="1">
    <source>
        <dbReference type="Pfam" id="PF04542"/>
    </source>
</evidence>
<gene>
    <name evidence="2" type="ORF">H6A13_10510</name>
</gene>
<comment type="caution">
    <text evidence="2">The sequence shown here is derived from an EMBL/GenBank/DDBJ whole genome shotgun (WGS) entry which is preliminary data.</text>
</comment>